<dbReference type="InterPro" id="IPR001478">
    <property type="entry name" value="PDZ"/>
</dbReference>
<evidence type="ECO:0000259" key="4">
    <source>
        <dbReference type="PROSITE" id="PS50106"/>
    </source>
</evidence>
<dbReference type="GO" id="GO:0006508">
    <property type="term" value="P:proteolysis"/>
    <property type="evidence" value="ECO:0007669"/>
    <property type="project" value="UniProtKB-KW"/>
</dbReference>
<keyword evidence="2" id="KW-0645">Protease</keyword>
<comment type="similarity">
    <text evidence="1">Belongs to the peptidase S1C family.</text>
</comment>
<dbReference type="Gene3D" id="2.40.10.120">
    <property type="match status" value="1"/>
</dbReference>
<comment type="caution">
    <text evidence="5">The sequence shown here is derived from an EMBL/GenBank/DDBJ whole genome shotgun (WGS) entry which is preliminary data.</text>
</comment>
<dbReference type="EMBL" id="CASHTH010003061">
    <property type="protein sequence ID" value="CAI8039748.1"/>
    <property type="molecule type" value="Genomic_DNA"/>
</dbReference>
<proteinExistence type="inferred from homology"/>
<dbReference type="SMART" id="SM00228">
    <property type="entry name" value="PDZ"/>
    <property type="match status" value="2"/>
</dbReference>
<dbReference type="InterPro" id="IPR001940">
    <property type="entry name" value="Peptidase_S1C"/>
</dbReference>
<dbReference type="SUPFAM" id="SSF50494">
    <property type="entry name" value="Trypsin-like serine proteases"/>
    <property type="match status" value="1"/>
</dbReference>
<name>A0AA35T1H3_GEOBA</name>
<dbReference type="InterPro" id="IPR036034">
    <property type="entry name" value="PDZ_sf"/>
</dbReference>
<dbReference type="AlphaFoldDB" id="A0AA35T1H3"/>
<dbReference type="Pfam" id="PF17820">
    <property type="entry name" value="PDZ_6"/>
    <property type="match status" value="1"/>
</dbReference>
<dbReference type="InterPro" id="IPR001254">
    <property type="entry name" value="Trypsin_dom"/>
</dbReference>
<evidence type="ECO:0000256" key="2">
    <source>
        <dbReference type="ARBA" id="ARBA00022670"/>
    </source>
</evidence>
<evidence type="ECO:0000256" key="3">
    <source>
        <dbReference type="ARBA" id="ARBA00022801"/>
    </source>
</evidence>
<dbReference type="Pfam" id="PF13365">
    <property type="entry name" value="Trypsin_2"/>
    <property type="match status" value="1"/>
</dbReference>
<dbReference type="PANTHER" id="PTHR22939:SF129">
    <property type="entry name" value="SERINE PROTEASE HTRA2, MITOCHONDRIAL"/>
    <property type="match status" value="1"/>
</dbReference>
<protein>
    <submittedName>
        <fullName evidence="5">Probable periplasmic serine endoprotease DegP-like</fullName>
    </submittedName>
</protein>
<dbReference type="SUPFAM" id="SSF50156">
    <property type="entry name" value="PDZ domain-like"/>
    <property type="match status" value="2"/>
</dbReference>
<dbReference type="InterPro" id="IPR009003">
    <property type="entry name" value="Peptidase_S1_PA"/>
</dbReference>
<evidence type="ECO:0000313" key="5">
    <source>
        <dbReference type="EMBL" id="CAI8039748.1"/>
    </source>
</evidence>
<dbReference type="Proteomes" id="UP001174909">
    <property type="component" value="Unassembled WGS sequence"/>
</dbReference>
<accession>A0AA35T1H3</accession>
<dbReference type="Gene3D" id="2.30.42.10">
    <property type="match status" value="2"/>
</dbReference>
<dbReference type="PROSITE" id="PS50106">
    <property type="entry name" value="PDZ"/>
    <property type="match status" value="2"/>
</dbReference>
<keyword evidence="3" id="KW-0378">Hydrolase</keyword>
<dbReference type="PRINTS" id="PR00834">
    <property type="entry name" value="PROTEASES2C"/>
</dbReference>
<dbReference type="Pfam" id="PF00089">
    <property type="entry name" value="Trypsin"/>
    <property type="match status" value="1"/>
</dbReference>
<evidence type="ECO:0000313" key="6">
    <source>
        <dbReference type="Proteomes" id="UP001174909"/>
    </source>
</evidence>
<keyword evidence="6" id="KW-1185">Reference proteome</keyword>
<dbReference type="CDD" id="cd10839">
    <property type="entry name" value="cpPDZ1_DegP-like"/>
    <property type="match status" value="1"/>
</dbReference>
<organism evidence="5 6">
    <name type="scientific">Geodia barretti</name>
    <name type="common">Barrett's horny sponge</name>
    <dbReference type="NCBI Taxonomy" id="519541"/>
    <lineage>
        <taxon>Eukaryota</taxon>
        <taxon>Metazoa</taxon>
        <taxon>Porifera</taxon>
        <taxon>Demospongiae</taxon>
        <taxon>Heteroscleromorpha</taxon>
        <taxon>Tetractinellida</taxon>
        <taxon>Astrophorina</taxon>
        <taxon>Geodiidae</taxon>
        <taxon>Geodia</taxon>
    </lineage>
</organism>
<feature type="domain" description="PDZ" evidence="4">
    <location>
        <begin position="249"/>
        <end position="328"/>
    </location>
</feature>
<dbReference type="Pfam" id="PF13180">
    <property type="entry name" value="PDZ_2"/>
    <property type="match status" value="1"/>
</dbReference>
<dbReference type="InterPro" id="IPR043504">
    <property type="entry name" value="Peptidase_S1_PA_chymotrypsin"/>
</dbReference>
<dbReference type="InterPro" id="IPR041489">
    <property type="entry name" value="PDZ_6"/>
</dbReference>
<dbReference type="Gene3D" id="2.40.10.10">
    <property type="entry name" value="Trypsin-like serine proteases"/>
    <property type="match status" value="1"/>
</dbReference>
<evidence type="ECO:0000256" key="1">
    <source>
        <dbReference type="ARBA" id="ARBA00010541"/>
    </source>
</evidence>
<dbReference type="GO" id="GO:0004252">
    <property type="term" value="F:serine-type endopeptidase activity"/>
    <property type="evidence" value="ECO:0007669"/>
    <property type="project" value="InterPro"/>
</dbReference>
<gene>
    <name evidence="5" type="ORF">GBAR_LOCUS22150</name>
</gene>
<dbReference type="PANTHER" id="PTHR22939">
    <property type="entry name" value="SERINE PROTEASE FAMILY S1C HTRA-RELATED"/>
    <property type="match status" value="1"/>
</dbReference>
<sequence length="457" mass="46368">MSTLSPQRKRMVIVAALAGLGMIAVAGGGLAGSLKTATAITPPTSVDQVLATPSLAGVVEAVSPAVVSIEVTHKARPALTAQQRSGQRMPEHFKRFFGDDFAERFGSTPDLEPGPMVPSGGIGSGFIIDADGHIVTSNHVIAGAETVTVILDDGTRLGAEIVGQDTRTDLALLRVETDEPLPTIDAPINRGNSGGPAVNLHGEVIGVNTSIVSPSGGNVGIGFAVPAATAKVVIDDLKAHGWVMRGWLGVHIQSVTDDIAASLGLENAEGAIVASVQPESPAEAAGLESGDVIIAVDQLPVEDTRALTQVIAAIDAGTSATLTVWRDGQAMEITAAIANLAPPVEASAEMTGADEAGRLDTFGLRLENVDPEAGDGAEADGGSGAVVVAGVAPGSAAHRKGLRPGDVIVTVGNEPVGSVADVNERIEAAQGDGREAVLLLMSRDGREHFVALPFATS</sequence>
<reference evidence="5" key="1">
    <citation type="submission" date="2023-03" db="EMBL/GenBank/DDBJ databases">
        <authorList>
            <person name="Steffen K."/>
            <person name="Cardenas P."/>
        </authorList>
    </citation>
    <scope>NUCLEOTIDE SEQUENCE</scope>
</reference>
<feature type="domain" description="PDZ" evidence="4">
    <location>
        <begin position="347"/>
        <end position="444"/>
    </location>
</feature>